<evidence type="ECO:0000256" key="2">
    <source>
        <dbReference type="ARBA" id="ARBA00022737"/>
    </source>
</evidence>
<dbReference type="PANTHER" id="PTHR11017:SF570">
    <property type="entry name" value="DISEASE RESISTANCE PROTEIN (TIR-NBS CLASS)-RELATED"/>
    <property type="match status" value="1"/>
</dbReference>
<sequence length="609" mass="69227">MLEREIFFNGEDLDFVQRILDACHSFAKLIMQELDDKSLISILDKKLSMHDLMQKAGWEIVRRQNHNEPGKWSRLWDPDNVHHVLTKNTLRYLHWDGWTLESLPSNFDGKKLVGLSLKHSSIKQLWKEHKCLPKLEVINLVTKLKRLTILNMKNCKMLHHFPSITGLESLKVLNLSGCSKLDKFPEIQGYMECLVELNLEGTAIVELPFSVVFLPRLVLLDMQNCKNLTILPSNIYSLKFLGTLVLSGCSGLERFPEIMESLSLRKCKNLKSLPNSICSLRSLETLIVSGCSKLSKLPEELGRLQFLMKLQVDGTAITQPPLSLFLLRNLRELSFRDVKDQHLTPRFHPFYSDLSGCNLTDRSINDNLGHLRFLEELNLSRNNLVTIPEEVNRLSHLRVLSVNQCKRLREISKLPPSIKLLDAGDCISLESLSVLSPQSPQYLSSSSRLHPVTFKLTNCFALAQDNVATILEKLHQNFLPEIEYSIVLPGSTIPEWFQHPSIGSSVTIELPRNWHNEEFLGFALCSPSLGHSGDRVVETDHIWLVYQPGAKLMIPKSSSLNKFRKITAYFSLSGASHVVKTVESILYTPEETQPKRLRGGENCEEGSHA</sequence>
<evidence type="ECO:0000256" key="1">
    <source>
        <dbReference type="ARBA" id="ARBA00022614"/>
    </source>
</evidence>
<dbReference type="Pfam" id="PF20160">
    <property type="entry name" value="C-JID"/>
    <property type="match status" value="1"/>
</dbReference>
<evidence type="ECO:0000259" key="4">
    <source>
        <dbReference type="Pfam" id="PF20160"/>
    </source>
</evidence>
<dbReference type="Gene3D" id="3.80.10.10">
    <property type="entry name" value="Ribonuclease Inhibitor"/>
    <property type="match status" value="2"/>
</dbReference>
<dbReference type="InterPro" id="IPR045344">
    <property type="entry name" value="C-JID"/>
</dbReference>
<keyword evidence="3" id="KW-0611">Plant defense</keyword>
<feature type="domain" description="C-JID" evidence="4">
    <location>
        <begin position="488"/>
        <end position="552"/>
    </location>
</feature>
<evidence type="ECO:0000313" key="8">
    <source>
        <dbReference type="Proteomes" id="UP000288805"/>
    </source>
</evidence>
<keyword evidence="2" id="KW-0677">Repeat</keyword>
<dbReference type="InterPro" id="IPR058192">
    <property type="entry name" value="WHD_ROQ1-like"/>
</dbReference>
<dbReference type="PROSITE" id="PS51450">
    <property type="entry name" value="LRR"/>
    <property type="match status" value="1"/>
</dbReference>
<dbReference type="EMBL" id="QGNW01000169">
    <property type="protein sequence ID" value="RVW88878.1"/>
    <property type="molecule type" value="Genomic_DNA"/>
</dbReference>
<dbReference type="Proteomes" id="UP000288805">
    <property type="component" value="Unassembled WGS sequence"/>
</dbReference>
<feature type="domain" description="Disease resistance protein RPS4B/Roq1-like leucine-rich repeats" evidence="6">
    <location>
        <begin position="241"/>
        <end position="436"/>
    </location>
</feature>
<accession>A0A438HWP7</accession>
<evidence type="ECO:0000313" key="7">
    <source>
        <dbReference type="EMBL" id="RVW88878.1"/>
    </source>
</evidence>
<dbReference type="Pfam" id="PF23286">
    <property type="entry name" value="LRR_13"/>
    <property type="match status" value="1"/>
</dbReference>
<dbReference type="SUPFAM" id="SSF52058">
    <property type="entry name" value="L domain-like"/>
    <property type="match status" value="2"/>
</dbReference>
<dbReference type="Pfam" id="PF23282">
    <property type="entry name" value="WHD_ROQ1"/>
    <property type="match status" value="1"/>
</dbReference>
<keyword evidence="1" id="KW-0433">Leucine-rich repeat</keyword>
<dbReference type="InterPro" id="IPR001611">
    <property type="entry name" value="Leu-rich_rpt"/>
</dbReference>
<organism evidence="7 8">
    <name type="scientific">Vitis vinifera</name>
    <name type="common">Grape</name>
    <dbReference type="NCBI Taxonomy" id="29760"/>
    <lineage>
        <taxon>Eukaryota</taxon>
        <taxon>Viridiplantae</taxon>
        <taxon>Streptophyta</taxon>
        <taxon>Embryophyta</taxon>
        <taxon>Tracheophyta</taxon>
        <taxon>Spermatophyta</taxon>
        <taxon>Magnoliopsida</taxon>
        <taxon>eudicotyledons</taxon>
        <taxon>Gunneridae</taxon>
        <taxon>Pentapetalae</taxon>
        <taxon>rosids</taxon>
        <taxon>Vitales</taxon>
        <taxon>Vitaceae</taxon>
        <taxon>Viteae</taxon>
        <taxon>Vitis</taxon>
    </lineage>
</organism>
<proteinExistence type="predicted"/>
<name>A0A438HWP7_VITVI</name>
<dbReference type="InterPro" id="IPR003591">
    <property type="entry name" value="Leu-rich_rpt_typical-subtyp"/>
</dbReference>
<dbReference type="GO" id="GO:0006952">
    <property type="term" value="P:defense response"/>
    <property type="evidence" value="ECO:0007669"/>
    <property type="project" value="InterPro"/>
</dbReference>
<dbReference type="InterPro" id="IPR032675">
    <property type="entry name" value="LRR_dom_sf"/>
</dbReference>
<dbReference type="InterPro" id="IPR058546">
    <property type="entry name" value="RPS4B/Roq1-like_LRR"/>
</dbReference>
<dbReference type="InterPro" id="IPR044974">
    <property type="entry name" value="Disease_R_plants"/>
</dbReference>
<evidence type="ECO:0000256" key="3">
    <source>
        <dbReference type="ARBA" id="ARBA00022821"/>
    </source>
</evidence>
<dbReference type="SMART" id="SM00369">
    <property type="entry name" value="LRR_TYP"/>
    <property type="match status" value="3"/>
</dbReference>
<gene>
    <name evidence="7" type="primary">N_2</name>
    <name evidence="7" type="ORF">CK203_045025</name>
</gene>
<reference evidence="7 8" key="1">
    <citation type="journal article" date="2018" name="PLoS Genet.">
        <title>Population sequencing reveals clonal diversity and ancestral inbreeding in the grapevine cultivar Chardonnay.</title>
        <authorList>
            <person name="Roach M.J."/>
            <person name="Johnson D.L."/>
            <person name="Bohlmann J."/>
            <person name="van Vuuren H.J."/>
            <person name="Jones S.J."/>
            <person name="Pretorius I.S."/>
            <person name="Schmidt S.A."/>
            <person name="Borneman A.R."/>
        </authorList>
    </citation>
    <scope>NUCLEOTIDE SEQUENCE [LARGE SCALE GENOMIC DNA]</scope>
    <source>
        <strain evidence="8">cv. Chardonnay</strain>
        <tissue evidence="7">Leaf</tissue>
    </source>
</reference>
<protein>
    <submittedName>
        <fullName evidence="7">TMV resistance protein N</fullName>
    </submittedName>
</protein>
<feature type="domain" description="Disease resistance protein Roq1-like winged-helix" evidence="5">
    <location>
        <begin position="7"/>
        <end position="64"/>
    </location>
</feature>
<dbReference type="AlphaFoldDB" id="A0A438HWP7"/>
<evidence type="ECO:0000259" key="5">
    <source>
        <dbReference type="Pfam" id="PF23282"/>
    </source>
</evidence>
<dbReference type="PANTHER" id="PTHR11017">
    <property type="entry name" value="LEUCINE-RICH REPEAT-CONTAINING PROTEIN"/>
    <property type="match status" value="1"/>
</dbReference>
<comment type="caution">
    <text evidence="7">The sequence shown here is derived from an EMBL/GenBank/DDBJ whole genome shotgun (WGS) entry which is preliminary data.</text>
</comment>
<evidence type="ECO:0000259" key="6">
    <source>
        <dbReference type="Pfam" id="PF23286"/>
    </source>
</evidence>